<dbReference type="GeneID" id="9799001"/>
<keyword evidence="1" id="KW-0539">Nucleus</keyword>
<dbReference type="PROSITE" id="PS50118">
    <property type="entry name" value="HMG_BOX_2"/>
    <property type="match status" value="1"/>
</dbReference>
<protein>
    <recommendedName>
        <fullName evidence="3">HMG box domain-containing protein</fullName>
    </recommendedName>
</protein>
<dbReference type="AlphaFoldDB" id="A0A6A5GST9"/>
<feature type="region of interest" description="Disordered" evidence="2">
    <location>
        <begin position="221"/>
        <end position="251"/>
    </location>
</feature>
<dbReference type="InterPro" id="IPR009071">
    <property type="entry name" value="HMG_box_dom"/>
</dbReference>
<evidence type="ECO:0000256" key="1">
    <source>
        <dbReference type="PROSITE-ProRule" id="PRU00267"/>
    </source>
</evidence>
<comment type="caution">
    <text evidence="4">The sequence shown here is derived from an EMBL/GenBank/DDBJ whole genome shotgun (WGS) entry which is preliminary data.</text>
</comment>
<evidence type="ECO:0000259" key="3">
    <source>
        <dbReference type="PROSITE" id="PS50118"/>
    </source>
</evidence>
<feature type="domain" description="HMG box" evidence="3">
    <location>
        <begin position="126"/>
        <end position="197"/>
    </location>
</feature>
<name>A0A6A5GST9_CAERE</name>
<evidence type="ECO:0000313" key="4">
    <source>
        <dbReference type="EMBL" id="KAF1758538.1"/>
    </source>
</evidence>
<dbReference type="KEGG" id="crq:GCK72_014997"/>
<dbReference type="InterPro" id="IPR036910">
    <property type="entry name" value="HMG_box_dom_sf"/>
</dbReference>
<proteinExistence type="predicted"/>
<evidence type="ECO:0000256" key="2">
    <source>
        <dbReference type="SAM" id="MobiDB-lite"/>
    </source>
</evidence>
<evidence type="ECO:0000313" key="5">
    <source>
        <dbReference type="Proteomes" id="UP000483820"/>
    </source>
</evidence>
<organism evidence="4 5">
    <name type="scientific">Caenorhabditis remanei</name>
    <name type="common">Caenorhabditis vulgaris</name>
    <dbReference type="NCBI Taxonomy" id="31234"/>
    <lineage>
        <taxon>Eukaryota</taxon>
        <taxon>Metazoa</taxon>
        <taxon>Ecdysozoa</taxon>
        <taxon>Nematoda</taxon>
        <taxon>Chromadorea</taxon>
        <taxon>Rhabditida</taxon>
        <taxon>Rhabditina</taxon>
        <taxon>Rhabditomorpha</taxon>
        <taxon>Rhabditoidea</taxon>
        <taxon>Rhabditidae</taxon>
        <taxon>Peloderinae</taxon>
        <taxon>Caenorhabditis</taxon>
    </lineage>
</organism>
<dbReference type="GO" id="GO:0003677">
    <property type="term" value="F:DNA binding"/>
    <property type="evidence" value="ECO:0007669"/>
    <property type="project" value="UniProtKB-UniRule"/>
</dbReference>
<dbReference type="Pfam" id="PF00505">
    <property type="entry name" value="HMG_box"/>
    <property type="match status" value="1"/>
</dbReference>
<dbReference type="Gene3D" id="1.10.30.10">
    <property type="entry name" value="High mobility group box domain"/>
    <property type="match status" value="1"/>
</dbReference>
<sequence>MIAVNHPNFKWDFHCSDGEESMEITELMAAATLDVDMDTTEASDSSGNTSDNVSDHIDDFSILMTDRTEESDSRGVSLHSDFSQLSISTNNHKGEHFVLFDVLRNISSDSRSKSETPSIVEEKKFIKRPLNHYMEWTVRKRSELSMRYPSKNAKEISIELGKIWRSMDMAVKKALKEEYQRRFKLLKQHGAKFKPYKPVGLKMKKEKFPVNKVNKEIRREIYEVPETKKDEPPQQKEEAEKQPEQDDHPAEFRIDLIEEYHSYMYDMRQIFGY</sequence>
<dbReference type="GO" id="GO:0005634">
    <property type="term" value="C:nucleus"/>
    <property type="evidence" value="ECO:0007669"/>
    <property type="project" value="UniProtKB-UniRule"/>
</dbReference>
<dbReference type="RefSeq" id="XP_003108490.2">
    <property type="nucleotide sequence ID" value="XM_003108442.2"/>
</dbReference>
<reference evidence="4 5" key="1">
    <citation type="submission" date="2019-12" db="EMBL/GenBank/DDBJ databases">
        <title>Chromosome-level assembly of the Caenorhabditis remanei genome.</title>
        <authorList>
            <person name="Teterina A.A."/>
            <person name="Willis J.H."/>
            <person name="Phillips P.C."/>
        </authorList>
    </citation>
    <scope>NUCLEOTIDE SEQUENCE [LARGE SCALE GENOMIC DNA]</scope>
    <source>
        <strain evidence="4 5">PX506</strain>
        <tissue evidence="4">Whole organism</tissue>
    </source>
</reference>
<dbReference type="SUPFAM" id="SSF47095">
    <property type="entry name" value="HMG-box"/>
    <property type="match status" value="1"/>
</dbReference>
<keyword evidence="1" id="KW-0238">DNA-binding</keyword>
<dbReference type="CTD" id="9799001"/>
<dbReference type="Proteomes" id="UP000483820">
    <property type="component" value="Chromosome IV"/>
</dbReference>
<accession>A0A6A5GST9</accession>
<gene>
    <name evidence="4" type="ORF">GCK72_014997</name>
</gene>
<feature type="DNA-binding region" description="HMG box" evidence="1">
    <location>
        <begin position="126"/>
        <end position="197"/>
    </location>
</feature>
<dbReference type="EMBL" id="WUAV01000004">
    <property type="protein sequence ID" value="KAF1758538.1"/>
    <property type="molecule type" value="Genomic_DNA"/>
</dbReference>